<evidence type="ECO:0000313" key="3">
    <source>
        <dbReference type="Proteomes" id="UP000035083"/>
    </source>
</evidence>
<feature type="transmembrane region" description="Helical" evidence="1">
    <location>
        <begin position="17"/>
        <end position="39"/>
    </location>
</feature>
<evidence type="ECO:0008006" key="4">
    <source>
        <dbReference type="Google" id="ProtNLM"/>
    </source>
</evidence>
<dbReference type="InterPro" id="IPR022704">
    <property type="entry name" value="DUF2746"/>
</dbReference>
<keyword evidence="3" id="KW-1185">Reference proteome</keyword>
<comment type="caution">
    <text evidence="2">The sequence shown here is derived from an EMBL/GenBank/DDBJ whole genome shotgun (WGS) entry which is preliminary data.</text>
</comment>
<dbReference type="Proteomes" id="UP000035083">
    <property type="component" value="Unassembled WGS sequence"/>
</dbReference>
<proteinExistence type="predicted"/>
<name>L7LGX2_9ACTN</name>
<evidence type="ECO:0000313" key="2">
    <source>
        <dbReference type="EMBL" id="GAC59352.1"/>
    </source>
</evidence>
<accession>L7LGX2</accession>
<keyword evidence="1" id="KW-0812">Transmembrane</keyword>
<sequence>MSGVAEQMIHADSAMDLWAYFLAGLPATIAAITAAVVAVRSRSHNRAIRSQVENDHETNLRDDLDKVTAIVQTVDERTRRIGDEQIREQKARREADKRTNDQISELVEDVLTRLDRQDRIADKYHPGEP</sequence>
<evidence type="ECO:0000256" key="1">
    <source>
        <dbReference type="SAM" id="Phobius"/>
    </source>
</evidence>
<protein>
    <recommendedName>
        <fullName evidence="4">Minor tail protein</fullName>
    </recommendedName>
</protein>
<reference evidence="2 3" key="1">
    <citation type="submission" date="2012-12" db="EMBL/GenBank/DDBJ databases">
        <title>Whole genome shotgun sequence of Gordonia sihwensis NBRC 108236.</title>
        <authorList>
            <person name="Yoshida I."/>
            <person name="Hosoyama A."/>
            <person name="Tsuchikane K."/>
            <person name="Ando Y."/>
            <person name="Baba S."/>
            <person name="Ohji S."/>
            <person name="Hamada M."/>
            <person name="Tamura T."/>
            <person name="Yamazoe A."/>
            <person name="Yamazaki S."/>
            <person name="Fujita N."/>
        </authorList>
    </citation>
    <scope>NUCLEOTIDE SEQUENCE [LARGE SCALE GENOMIC DNA]</scope>
    <source>
        <strain evidence="2 3">NBRC 108236</strain>
    </source>
</reference>
<keyword evidence="1" id="KW-1133">Transmembrane helix</keyword>
<keyword evidence="1" id="KW-0472">Membrane</keyword>
<dbReference type="TCDB" id="1.E.57.1.5">
    <property type="family name" value="the actinobacterial phage holin (aph) family"/>
</dbReference>
<dbReference type="AlphaFoldDB" id="L7LGX2"/>
<dbReference type="EMBL" id="BANU01000001">
    <property type="protein sequence ID" value="GAC59352.1"/>
    <property type="molecule type" value="Genomic_DNA"/>
</dbReference>
<dbReference type="Pfam" id="PF10874">
    <property type="entry name" value="DUF2746"/>
    <property type="match status" value="1"/>
</dbReference>
<gene>
    <name evidence="2" type="ORF">GSI01S_01_03190</name>
</gene>
<dbReference type="RefSeq" id="WP_006894542.1">
    <property type="nucleotide sequence ID" value="NZ_BANU01000001.1"/>
</dbReference>
<organism evidence="2 3">
    <name type="scientific">Gordonia sihwensis NBRC 108236</name>
    <dbReference type="NCBI Taxonomy" id="1223544"/>
    <lineage>
        <taxon>Bacteria</taxon>
        <taxon>Bacillati</taxon>
        <taxon>Actinomycetota</taxon>
        <taxon>Actinomycetes</taxon>
        <taxon>Mycobacteriales</taxon>
        <taxon>Gordoniaceae</taxon>
        <taxon>Gordonia</taxon>
    </lineage>
</organism>